<evidence type="ECO:0000259" key="3">
    <source>
        <dbReference type="Pfam" id="PF02397"/>
    </source>
</evidence>
<feature type="domain" description="Bacterial sugar transferase" evidence="3">
    <location>
        <begin position="30"/>
        <end position="210"/>
    </location>
</feature>
<dbReference type="Pfam" id="PF02397">
    <property type="entry name" value="Bac_transf"/>
    <property type="match status" value="1"/>
</dbReference>
<dbReference type="RefSeq" id="WP_163179768.1">
    <property type="nucleotide sequence ID" value="NZ_JAAIWM010000003.1"/>
</dbReference>
<keyword evidence="2" id="KW-0472">Membrane</keyword>
<dbReference type="EMBL" id="JAAIWM010000003">
    <property type="protein sequence ID" value="NEY72317.1"/>
    <property type="molecule type" value="Genomic_DNA"/>
</dbReference>
<accession>A0A6M0Q7Q7</accession>
<dbReference type="PANTHER" id="PTHR30576">
    <property type="entry name" value="COLANIC BIOSYNTHESIS UDP-GLUCOSE LIPID CARRIER TRANSFERASE"/>
    <property type="match status" value="1"/>
</dbReference>
<dbReference type="AlphaFoldDB" id="A0A6M0Q7Q7"/>
<dbReference type="InterPro" id="IPR003362">
    <property type="entry name" value="Bact_transf"/>
</dbReference>
<keyword evidence="2" id="KW-0812">Transmembrane</keyword>
<dbReference type="GO" id="GO:0016780">
    <property type="term" value="F:phosphotransferase activity, for other substituted phosphate groups"/>
    <property type="evidence" value="ECO:0007669"/>
    <property type="project" value="TreeGrafter"/>
</dbReference>
<protein>
    <submittedName>
        <fullName evidence="4">Sugar transferase</fullName>
    </submittedName>
</protein>
<feature type="transmembrane region" description="Helical" evidence="2">
    <location>
        <begin position="35"/>
        <end position="56"/>
    </location>
</feature>
<name>A0A6M0Q7Q7_9BACI</name>
<comment type="similarity">
    <text evidence="1">Belongs to the bacterial sugar transferase family.</text>
</comment>
<keyword evidence="5" id="KW-1185">Reference proteome</keyword>
<dbReference type="Proteomes" id="UP000481043">
    <property type="component" value="Unassembled WGS sequence"/>
</dbReference>
<keyword evidence="2" id="KW-1133">Transmembrane helix</keyword>
<comment type="caution">
    <text evidence="4">The sequence shown here is derived from an EMBL/GenBank/DDBJ whole genome shotgun (WGS) entry which is preliminary data.</text>
</comment>
<evidence type="ECO:0000313" key="4">
    <source>
        <dbReference type="EMBL" id="NEY72317.1"/>
    </source>
</evidence>
<keyword evidence="4" id="KW-0808">Transferase</keyword>
<proteinExistence type="inferred from homology"/>
<evidence type="ECO:0000313" key="5">
    <source>
        <dbReference type="Proteomes" id="UP000481043"/>
    </source>
</evidence>
<gene>
    <name evidence="4" type="ORF">G4D63_11325</name>
</gene>
<dbReference type="PANTHER" id="PTHR30576:SF0">
    <property type="entry name" value="UNDECAPRENYL-PHOSPHATE N-ACETYLGALACTOSAMINYL 1-PHOSPHATE TRANSFERASE-RELATED"/>
    <property type="match status" value="1"/>
</dbReference>
<evidence type="ECO:0000256" key="2">
    <source>
        <dbReference type="SAM" id="Phobius"/>
    </source>
</evidence>
<sequence>MERMPKTLGGEPIAFQAKPFEIGKVDGMIKRGFDIIISVLLIIVTSPITLILLMMIPLTSKGSSIYTQERLGINGMPFLIYKFRSMIDGAEVNTGPVLALSKDPRITKIGAFLRATRLDELPQLYNVLIGDMSLVGPRPERHKFVTEFCLQLPDYPCRMNVKPGITGYAQIKGTYRTPPAEKLHYDKWYIENYSIWLDIKILCKTALVVVNLDKARGV</sequence>
<organism evidence="4 5">
    <name type="scientific">Bacillus mesophilus</name>
    <dbReference type="NCBI Taxonomy" id="1808955"/>
    <lineage>
        <taxon>Bacteria</taxon>
        <taxon>Bacillati</taxon>
        <taxon>Bacillota</taxon>
        <taxon>Bacilli</taxon>
        <taxon>Bacillales</taxon>
        <taxon>Bacillaceae</taxon>
        <taxon>Bacillus</taxon>
    </lineage>
</organism>
<reference evidence="4 5" key="1">
    <citation type="submission" date="2020-02" db="EMBL/GenBank/DDBJ databases">
        <title>Bacillus aquiflavi sp. nov., isolated from yellow water of strong flavor Chinese baijiu in Yibin region of China.</title>
        <authorList>
            <person name="Xie J."/>
        </authorList>
    </citation>
    <scope>NUCLEOTIDE SEQUENCE [LARGE SCALE GENOMIC DNA]</scope>
    <source>
        <strain evidence="4 5">SA4</strain>
    </source>
</reference>
<evidence type="ECO:0000256" key="1">
    <source>
        <dbReference type="ARBA" id="ARBA00006464"/>
    </source>
</evidence>